<dbReference type="GeneID" id="106673237"/>
<dbReference type="RefSeq" id="XP_014260761.1">
    <property type="nucleotide sequence ID" value="XM_014405275.2"/>
</dbReference>
<dbReference type="SUPFAM" id="SSF50978">
    <property type="entry name" value="WD40 repeat-like"/>
    <property type="match status" value="1"/>
</dbReference>
<evidence type="ECO:0000256" key="4">
    <source>
        <dbReference type="ARBA" id="ARBA00022574"/>
    </source>
</evidence>
<dbReference type="InterPro" id="IPR051733">
    <property type="entry name" value="WD_repeat_DCAF13/WDSOF1"/>
</dbReference>
<dbReference type="UniPathway" id="UPA00143"/>
<dbReference type="GO" id="GO:0000462">
    <property type="term" value="P:maturation of SSU-rRNA from tricistronic rRNA transcript (SSU-rRNA, 5.8S rRNA, LSU-rRNA)"/>
    <property type="evidence" value="ECO:0007669"/>
    <property type="project" value="TreeGrafter"/>
</dbReference>
<dbReference type="PROSITE" id="PS50082">
    <property type="entry name" value="WD_REPEATS_2"/>
    <property type="match status" value="4"/>
</dbReference>
<evidence type="ECO:0000313" key="11">
    <source>
        <dbReference type="EnsemblMetazoa" id="XP_014260761.1"/>
    </source>
</evidence>
<dbReference type="OrthoDB" id="10249065at2759"/>
<feature type="domain" description="Sof1-like protein" evidence="10">
    <location>
        <begin position="354"/>
        <end position="440"/>
    </location>
</feature>
<dbReference type="InterPro" id="IPR036322">
    <property type="entry name" value="WD40_repeat_dom_sf"/>
</dbReference>
<keyword evidence="6" id="KW-0539">Nucleus</keyword>
<dbReference type="Pfam" id="PF04158">
    <property type="entry name" value="Sof1"/>
    <property type="match status" value="1"/>
</dbReference>
<dbReference type="InterPro" id="IPR007287">
    <property type="entry name" value="Sof1"/>
</dbReference>
<comment type="subcellular location">
    <subcellularLocation>
        <location evidence="1">Nucleus</location>
        <location evidence="1">Nucleolus</location>
    </subcellularLocation>
</comment>
<dbReference type="Pfam" id="PF00400">
    <property type="entry name" value="WD40"/>
    <property type="match status" value="4"/>
</dbReference>
<evidence type="ECO:0000256" key="2">
    <source>
        <dbReference type="ARBA" id="ARBA00005649"/>
    </source>
</evidence>
<dbReference type="SMART" id="SM00320">
    <property type="entry name" value="WD40"/>
    <property type="match status" value="6"/>
</dbReference>
<evidence type="ECO:0000313" key="12">
    <source>
        <dbReference type="Proteomes" id="UP000494040"/>
    </source>
</evidence>
<comment type="similarity">
    <text evidence="2">Belongs to the WD repeat DCAF13/WDSOF1 family.</text>
</comment>
<dbReference type="GO" id="GO:0032040">
    <property type="term" value="C:small-subunit processome"/>
    <property type="evidence" value="ECO:0007669"/>
    <property type="project" value="TreeGrafter"/>
</dbReference>
<keyword evidence="7" id="KW-0687">Ribonucleoprotein</keyword>
<dbReference type="PROSITE" id="PS00678">
    <property type="entry name" value="WD_REPEATS_1"/>
    <property type="match status" value="1"/>
</dbReference>
<feature type="repeat" description="WD" evidence="9">
    <location>
        <begin position="321"/>
        <end position="362"/>
    </location>
</feature>
<evidence type="ECO:0000256" key="9">
    <source>
        <dbReference type="PROSITE-ProRule" id="PRU00221"/>
    </source>
</evidence>
<reference evidence="11" key="1">
    <citation type="submission" date="2022-01" db="UniProtKB">
        <authorList>
            <consortium name="EnsemblMetazoa"/>
        </authorList>
    </citation>
    <scope>IDENTIFICATION</scope>
</reference>
<dbReference type="InterPro" id="IPR001680">
    <property type="entry name" value="WD40_rpt"/>
</dbReference>
<keyword evidence="12" id="KW-1185">Reference proteome</keyword>
<evidence type="ECO:0000256" key="8">
    <source>
        <dbReference type="ARBA" id="ARBA00032239"/>
    </source>
</evidence>
<feature type="repeat" description="WD" evidence="9">
    <location>
        <begin position="62"/>
        <end position="104"/>
    </location>
</feature>
<evidence type="ECO:0000259" key="10">
    <source>
        <dbReference type="Pfam" id="PF04158"/>
    </source>
</evidence>
<keyword evidence="5" id="KW-0677">Repeat</keyword>
<protein>
    <recommendedName>
        <fullName evidence="3">DDB1- and CUL4-associated factor 13</fullName>
    </recommendedName>
    <alternativeName>
        <fullName evidence="8">WD repeat and SOF domain-containing protein 1</fullName>
    </alternativeName>
</protein>
<evidence type="ECO:0000256" key="7">
    <source>
        <dbReference type="ARBA" id="ARBA00023274"/>
    </source>
</evidence>
<keyword evidence="4 9" id="KW-0853">WD repeat</keyword>
<dbReference type="PANTHER" id="PTHR22851">
    <property type="entry name" value="U3 SMALL NUCLEOLAR RNA U3 SNORNA ASSOCIATED PROTEIN"/>
    <property type="match status" value="1"/>
</dbReference>
<dbReference type="EnsemblMetazoa" id="XM_014405275.2">
    <property type="protein sequence ID" value="XP_014260761.1"/>
    <property type="gene ID" value="LOC106673237"/>
</dbReference>
<dbReference type="AlphaFoldDB" id="A0A8I6TL15"/>
<accession>A0A8I6TL15</accession>
<evidence type="ECO:0000256" key="6">
    <source>
        <dbReference type="ARBA" id="ARBA00023242"/>
    </source>
</evidence>
<dbReference type="InterPro" id="IPR015943">
    <property type="entry name" value="WD40/YVTN_repeat-like_dom_sf"/>
</dbReference>
<organism evidence="11 12">
    <name type="scientific">Cimex lectularius</name>
    <name type="common">Bed bug</name>
    <name type="synonym">Acanthia lectularia</name>
    <dbReference type="NCBI Taxonomy" id="79782"/>
    <lineage>
        <taxon>Eukaryota</taxon>
        <taxon>Metazoa</taxon>
        <taxon>Ecdysozoa</taxon>
        <taxon>Arthropoda</taxon>
        <taxon>Hexapoda</taxon>
        <taxon>Insecta</taxon>
        <taxon>Pterygota</taxon>
        <taxon>Neoptera</taxon>
        <taxon>Paraneoptera</taxon>
        <taxon>Hemiptera</taxon>
        <taxon>Heteroptera</taxon>
        <taxon>Panheteroptera</taxon>
        <taxon>Cimicomorpha</taxon>
        <taxon>Cimicidae</taxon>
        <taxon>Cimex</taxon>
    </lineage>
</organism>
<feature type="repeat" description="WD" evidence="9">
    <location>
        <begin position="278"/>
        <end position="309"/>
    </location>
</feature>
<feature type="repeat" description="WD" evidence="9">
    <location>
        <begin position="105"/>
        <end position="137"/>
    </location>
</feature>
<evidence type="ECO:0000256" key="1">
    <source>
        <dbReference type="ARBA" id="ARBA00004604"/>
    </source>
</evidence>
<dbReference type="PROSITE" id="PS50294">
    <property type="entry name" value="WD_REPEATS_REGION"/>
    <property type="match status" value="3"/>
</dbReference>
<dbReference type="KEGG" id="clec:106673237"/>
<dbReference type="OMA" id="EDHNAYI"/>
<proteinExistence type="inferred from homology"/>
<evidence type="ECO:0000256" key="3">
    <source>
        <dbReference type="ARBA" id="ARBA00021762"/>
    </source>
</evidence>
<dbReference type="Gene3D" id="2.130.10.10">
    <property type="entry name" value="YVTN repeat-like/Quinoprotein amine dehydrogenase"/>
    <property type="match status" value="2"/>
</dbReference>
<dbReference type="Proteomes" id="UP000494040">
    <property type="component" value="Unassembled WGS sequence"/>
</dbReference>
<dbReference type="GO" id="GO:0016567">
    <property type="term" value="P:protein ubiquitination"/>
    <property type="evidence" value="ECO:0007669"/>
    <property type="project" value="UniProtKB-UniPathway"/>
</dbReference>
<dbReference type="PANTHER" id="PTHR22851:SF0">
    <property type="entry name" value="DDB1- AND CUL4-ASSOCIATED FACTOR 13"/>
    <property type="match status" value="1"/>
</dbReference>
<evidence type="ECO:0000256" key="5">
    <source>
        <dbReference type="ARBA" id="ARBA00022737"/>
    </source>
</evidence>
<sequence>MKVKILSRNPDEYMRETTRDLFKVPRNFDPVLHPFEAAREYTKAVNAVKLDKVFAKPFIGQLDGHKEGVSALNKHTTSLSSIISGDYDGEVRLWNLPMKNCTRKVQAHDGSVRGVAILENGERFISIGDDKTLRIWNSEAPIDGTTDLPINTIVSKTILTGLSYNKKQRQFATCGDICQIWDESRNEPLRSFQWGVDSVHWIAYNPVERHLLGTCAGDRSTVFYDIREKGPVRRVVLSMRSNQLAWNPMEAYTYTVANEDYNLYTFDMRRLSSAVTIHKGHISAVIAVDYSPTGLEIVSGSYDRTIRIFGNDKSNSRDVYHTKRMQRITNVLWSADDKYILSSSDEMNVRIWKARASEKLGVLKPREKNSLRYNASLLKKFEAFPQVKRIARHRHVPKYIYGKTKQHRIITLKEKRKEANRRAHSKPGSVPFVSDKVKPIVQVQ</sequence>
<name>A0A8I6TL15_CIMLE</name>
<dbReference type="InterPro" id="IPR019775">
    <property type="entry name" value="WD40_repeat_CS"/>
</dbReference>